<dbReference type="GO" id="GO:0006412">
    <property type="term" value="P:translation"/>
    <property type="evidence" value="ECO:0007669"/>
    <property type="project" value="InterPro"/>
</dbReference>
<protein>
    <recommendedName>
        <fullName evidence="4">60S ribosomal protein L41</fullName>
    </recommendedName>
</protein>
<accession>A0A9Q1FGX9</accession>
<evidence type="ECO:0000256" key="4">
    <source>
        <dbReference type="RuleBase" id="RU368055"/>
    </source>
</evidence>
<evidence type="ECO:0000313" key="5">
    <source>
        <dbReference type="EMBL" id="KAJ8358691.1"/>
    </source>
</evidence>
<sequence length="162" mass="18783">MRNQTQVLRTKSSLFACQWRSSWAQMGQSGTSPSFVTSSWSWCHLRKTHLHKMRAKWRKKRMRRLKRKRRKMRQRSNIIPPPCCPFLFHTPRCSRGKAPTLPLAQSLAVAGDVRMETKTRDTAFPCVALWTVKTPAQLGCFLNSQFIAGTRTEDEPKFFRGA</sequence>
<dbReference type="GO" id="GO:1990904">
    <property type="term" value="C:ribonucleoprotein complex"/>
    <property type="evidence" value="ECO:0007669"/>
    <property type="project" value="UniProtKB-KW"/>
</dbReference>
<evidence type="ECO:0000313" key="6">
    <source>
        <dbReference type="Proteomes" id="UP001152622"/>
    </source>
</evidence>
<keyword evidence="6" id="KW-1185">Reference proteome</keyword>
<dbReference type="EMBL" id="JAINUF010000005">
    <property type="protein sequence ID" value="KAJ8358691.1"/>
    <property type="molecule type" value="Genomic_DNA"/>
</dbReference>
<keyword evidence="1 4" id="KW-0689">Ribosomal protein</keyword>
<reference evidence="5" key="1">
    <citation type="journal article" date="2023" name="Science">
        <title>Genome structures resolve the early diversification of teleost fishes.</title>
        <authorList>
            <person name="Parey E."/>
            <person name="Louis A."/>
            <person name="Montfort J."/>
            <person name="Bouchez O."/>
            <person name="Roques C."/>
            <person name="Iampietro C."/>
            <person name="Lluch J."/>
            <person name="Castinel A."/>
            <person name="Donnadieu C."/>
            <person name="Desvignes T."/>
            <person name="Floi Bucao C."/>
            <person name="Jouanno E."/>
            <person name="Wen M."/>
            <person name="Mejri S."/>
            <person name="Dirks R."/>
            <person name="Jansen H."/>
            <person name="Henkel C."/>
            <person name="Chen W.J."/>
            <person name="Zahm M."/>
            <person name="Cabau C."/>
            <person name="Klopp C."/>
            <person name="Thompson A.W."/>
            <person name="Robinson-Rechavi M."/>
            <person name="Braasch I."/>
            <person name="Lecointre G."/>
            <person name="Bobe J."/>
            <person name="Postlethwait J.H."/>
            <person name="Berthelot C."/>
            <person name="Roest Crollius H."/>
            <person name="Guiguen Y."/>
        </authorList>
    </citation>
    <scope>NUCLEOTIDE SEQUENCE</scope>
    <source>
        <strain evidence="5">WJC10195</strain>
    </source>
</reference>
<comment type="similarity">
    <text evidence="3 4">Belongs to the eukaryotic ribosomal protein eS32 family.</text>
</comment>
<dbReference type="GO" id="GO:0005840">
    <property type="term" value="C:ribosome"/>
    <property type="evidence" value="ECO:0007669"/>
    <property type="project" value="UniProtKB-KW"/>
</dbReference>
<comment type="caution">
    <text evidence="5">The sequence shown here is derived from an EMBL/GenBank/DDBJ whole genome shotgun (WGS) entry which is preliminary data.</text>
</comment>
<proteinExistence type="inferred from homology"/>
<evidence type="ECO:0000256" key="1">
    <source>
        <dbReference type="ARBA" id="ARBA00022980"/>
    </source>
</evidence>
<dbReference type="InterPro" id="IPR007836">
    <property type="entry name" value="Ribosomal_eS32"/>
</dbReference>
<comment type="subunit">
    <text evidence="4">Component of the large ribosomal subunit.</text>
</comment>
<keyword evidence="2 4" id="KW-0687">Ribonucleoprotein</keyword>
<dbReference type="AlphaFoldDB" id="A0A9Q1FGX9"/>
<organism evidence="5 6">
    <name type="scientific">Synaphobranchus kaupii</name>
    <name type="common">Kaup's arrowtooth eel</name>
    <dbReference type="NCBI Taxonomy" id="118154"/>
    <lineage>
        <taxon>Eukaryota</taxon>
        <taxon>Metazoa</taxon>
        <taxon>Chordata</taxon>
        <taxon>Craniata</taxon>
        <taxon>Vertebrata</taxon>
        <taxon>Euteleostomi</taxon>
        <taxon>Actinopterygii</taxon>
        <taxon>Neopterygii</taxon>
        <taxon>Teleostei</taxon>
        <taxon>Anguilliformes</taxon>
        <taxon>Synaphobranchidae</taxon>
        <taxon>Synaphobranchus</taxon>
    </lineage>
</organism>
<dbReference type="Pfam" id="PF05162">
    <property type="entry name" value="Ribosomal_L41"/>
    <property type="match status" value="1"/>
</dbReference>
<evidence type="ECO:0000256" key="2">
    <source>
        <dbReference type="ARBA" id="ARBA00023274"/>
    </source>
</evidence>
<name>A0A9Q1FGX9_SYNKA</name>
<dbReference type="GO" id="GO:0003735">
    <property type="term" value="F:structural constituent of ribosome"/>
    <property type="evidence" value="ECO:0007669"/>
    <property type="project" value="UniProtKB-UniRule"/>
</dbReference>
<gene>
    <name evidence="5" type="ORF">SKAU_G00152160</name>
</gene>
<evidence type="ECO:0000256" key="3">
    <source>
        <dbReference type="ARBA" id="ARBA00043969"/>
    </source>
</evidence>
<dbReference type="Proteomes" id="UP001152622">
    <property type="component" value="Chromosome 5"/>
</dbReference>